<reference evidence="1" key="1">
    <citation type="journal article" date="2020" name="Stud. Mycol.">
        <title>101 Dothideomycetes genomes: a test case for predicting lifestyles and emergence of pathogens.</title>
        <authorList>
            <person name="Haridas S."/>
            <person name="Albert R."/>
            <person name="Binder M."/>
            <person name="Bloem J."/>
            <person name="Labutti K."/>
            <person name="Salamov A."/>
            <person name="Andreopoulos B."/>
            <person name="Baker S."/>
            <person name="Barry K."/>
            <person name="Bills G."/>
            <person name="Bluhm B."/>
            <person name="Cannon C."/>
            <person name="Castanera R."/>
            <person name="Culley D."/>
            <person name="Daum C."/>
            <person name="Ezra D."/>
            <person name="Gonzalez J."/>
            <person name="Henrissat B."/>
            <person name="Kuo A."/>
            <person name="Liang C."/>
            <person name="Lipzen A."/>
            <person name="Lutzoni F."/>
            <person name="Magnuson J."/>
            <person name="Mondo S."/>
            <person name="Nolan M."/>
            <person name="Ohm R."/>
            <person name="Pangilinan J."/>
            <person name="Park H.-J."/>
            <person name="Ramirez L."/>
            <person name="Alfaro M."/>
            <person name="Sun H."/>
            <person name="Tritt A."/>
            <person name="Yoshinaga Y."/>
            <person name="Zwiers L.-H."/>
            <person name="Turgeon B."/>
            <person name="Goodwin S."/>
            <person name="Spatafora J."/>
            <person name="Crous P."/>
            <person name="Grigoriev I."/>
        </authorList>
    </citation>
    <scope>NUCLEOTIDE SEQUENCE</scope>
    <source>
        <strain evidence="1">CBS 525.71</strain>
    </source>
</reference>
<accession>A0ACB6S7F4</accession>
<gene>
    <name evidence="1" type="ORF">BU25DRAFT_337377</name>
</gene>
<sequence>RVTRNVPACRSSPHHGSHKGGPRDDGFKRGMAHSGPASEAAAELKSSSCRRFE</sequence>
<dbReference type="Proteomes" id="UP000799754">
    <property type="component" value="Unassembled WGS sequence"/>
</dbReference>
<dbReference type="EMBL" id="MU006710">
    <property type="protein sequence ID" value="KAF2629288.1"/>
    <property type="molecule type" value="Genomic_DNA"/>
</dbReference>
<feature type="non-terminal residue" evidence="1">
    <location>
        <position position="1"/>
    </location>
</feature>
<proteinExistence type="predicted"/>
<organism evidence="1 2">
    <name type="scientific">Macroventuria anomochaeta</name>
    <dbReference type="NCBI Taxonomy" id="301207"/>
    <lineage>
        <taxon>Eukaryota</taxon>
        <taxon>Fungi</taxon>
        <taxon>Dikarya</taxon>
        <taxon>Ascomycota</taxon>
        <taxon>Pezizomycotina</taxon>
        <taxon>Dothideomycetes</taxon>
        <taxon>Pleosporomycetidae</taxon>
        <taxon>Pleosporales</taxon>
        <taxon>Pleosporineae</taxon>
        <taxon>Didymellaceae</taxon>
        <taxon>Macroventuria</taxon>
    </lineage>
</organism>
<keyword evidence="2" id="KW-1185">Reference proteome</keyword>
<evidence type="ECO:0000313" key="2">
    <source>
        <dbReference type="Proteomes" id="UP000799754"/>
    </source>
</evidence>
<evidence type="ECO:0000313" key="1">
    <source>
        <dbReference type="EMBL" id="KAF2629288.1"/>
    </source>
</evidence>
<comment type="caution">
    <text evidence="1">The sequence shown here is derived from an EMBL/GenBank/DDBJ whole genome shotgun (WGS) entry which is preliminary data.</text>
</comment>
<protein>
    <submittedName>
        <fullName evidence="1">Uncharacterized protein</fullName>
    </submittedName>
</protein>
<name>A0ACB6S7F4_9PLEO</name>